<reference evidence="3 4" key="1">
    <citation type="submission" date="2016-01" db="EMBL/GenBank/DDBJ databases">
        <authorList>
            <person name="Oliw E.H."/>
        </authorList>
    </citation>
    <scope>NUCLEOTIDE SEQUENCE [LARGE SCALE GENOMIC DNA]</scope>
    <source>
        <strain evidence="3">LMG 27134</strain>
    </source>
</reference>
<dbReference type="PRINTS" id="PR00385">
    <property type="entry name" value="P450"/>
</dbReference>
<dbReference type="Proteomes" id="UP000054683">
    <property type="component" value="Unassembled WGS sequence"/>
</dbReference>
<keyword evidence="2" id="KW-0349">Heme</keyword>
<name>A0A158GQH7_9BURK</name>
<dbReference type="InterPro" id="IPR002397">
    <property type="entry name" value="Cyt_P450_B"/>
</dbReference>
<dbReference type="GO" id="GO:0004497">
    <property type="term" value="F:monooxygenase activity"/>
    <property type="evidence" value="ECO:0007669"/>
    <property type="project" value="UniProtKB-KW"/>
</dbReference>
<dbReference type="PROSITE" id="PS00086">
    <property type="entry name" value="CYTOCHROME_P450"/>
    <property type="match status" value="1"/>
</dbReference>
<dbReference type="RefSeq" id="WP_062086056.1">
    <property type="nucleotide sequence ID" value="NZ_FCOK02000018.1"/>
</dbReference>
<protein>
    <submittedName>
        <fullName evidence="3">Ferredoxin</fullName>
    </submittedName>
</protein>
<accession>A0A158GQH7</accession>
<dbReference type="CDD" id="cd11035">
    <property type="entry name" value="P450cam-like"/>
    <property type="match status" value="1"/>
</dbReference>
<dbReference type="EMBL" id="FCOK02000018">
    <property type="protein sequence ID" value="SAL34338.1"/>
    <property type="molecule type" value="Genomic_DNA"/>
</dbReference>
<evidence type="ECO:0000313" key="4">
    <source>
        <dbReference type="Proteomes" id="UP000054683"/>
    </source>
</evidence>
<keyword evidence="2" id="KW-0560">Oxidoreductase</keyword>
<keyword evidence="2" id="KW-0503">Monooxygenase</keyword>
<sequence>MHTPLPNPDIASDKILKFDFFAVEPIDGDIHLGWKKLHEGPEIFYTPLNGGHWVFTRAEDIGESWRDSERFSNKGVAMSREEREMQFFPGEADAPDHTFYRSLLQPFFSPKAVQQLEANMHGLSLELIDGLVSRGGCEFQSDVAQRMPIYIFLAMMQLPREHAEVLLPAADWLSRDPDPESFMRAVNAMMGYLQERIAEREQKPCDDFISRLLAARVGDRQTTRHEVLSMTANVMFGGLDTVVSSMGFFMNFLARHPEHCRQLVEEPDLIPDAVEELLRRHAIANFGRMVTQDFEFKGFPMRAGDLVLLPAALYNLDERKYPDPMAVDFRRSNKVHMGFGTGIHRCLGAQLARIELRVFLQEWLSRIPVFRIADGAKVVVKSGRINAVKELPLQWDH</sequence>
<dbReference type="GO" id="GO:0020037">
    <property type="term" value="F:heme binding"/>
    <property type="evidence" value="ECO:0007669"/>
    <property type="project" value="InterPro"/>
</dbReference>
<dbReference type="PANTHER" id="PTHR46696:SF6">
    <property type="entry name" value="P450, PUTATIVE (EUROFUNG)-RELATED"/>
    <property type="match status" value="1"/>
</dbReference>
<dbReference type="InterPro" id="IPR036396">
    <property type="entry name" value="Cyt_P450_sf"/>
</dbReference>
<dbReference type="OrthoDB" id="4168525at2"/>
<dbReference type="GO" id="GO:0016705">
    <property type="term" value="F:oxidoreductase activity, acting on paired donors, with incorporation or reduction of molecular oxygen"/>
    <property type="evidence" value="ECO:0007669"/>
    <property type="project" value="InterPro"/>
</dbReference>
<dbReference type="PANTHER" id="PTHR46696">
    <property type="entry name" value="P450, PUTATIVE (EUROFUNG)-RELATED"/>
    <property type="match status" value="1"/>
</dbReference>
<evidence type="ECO:0000256" key="2">
    <source>
        <dbReference type="RuleBase" id="RU000461"/>
    </source>
</evidence>
<organism evidence="3 4">
    <name type="scientific">Caballeronia udeis</name>
    <dbReference type="NCBI Taxonomy" id="1232866"/>
    <lineage>
        <taxon>Bacteria</taxon>
        <taxon>Pseudomonadati</taxon>
        <taxon>Pseudomonadota</taxon>
        <taxon>Betaproteobacteria</taxon>
        <taxon>Burkholderiales</taxon>
        <taxon>Burkholderiaceae</taxon>
        <taxon>Caballeronia</taxon>
    </lineage>
</organism>
<evidence type="ECO:0000256" key="1">
    <source>
        <dbReference type="ARBA" id="ARBA00010617"/>
    </source>
</evidence>
<dbReference type="Gene3D" id="1.10.630.10">
    <property type="entry name" value="Cytochrome P450"/>
    <property type="match status" value="1"/>
</dbReference>
<dbReference type="InterPro" id="IPR017972">
    <property type="entry name" value="Cyt_P450_CS"/>
</dbReference>
<dbReference type="Pfam" id="PF00067">
    <property type="entry name" value="p450"/>
    <property type="match status" value="1"/>
</dbReference>
<proteinExistence type="inferred from homology"/>
<keyword evidence="2" id="KW-0408">Iron</keyword>
<evidence type="ECO:0000313" key="3">
    <source>
        <dbReference type="EMBL" id="SAL34338.1"/>
    </source>
</evidence>
<dbReference type="PRINTS" id="PR00359">
    <property type="entry name" value="BP450"/>
</dbReference>
<gene>
    <name evidence="3" type="ORF">AWB69_03138</name>
</gene>
<dbReference type="SUPFAM" id="SSF48264">
    <property type="entry name" value="Cytochrome P450"/>
    <property type="match status" value="1"/>
</dbReference>
<dbReference type="GO" id="GO:0005506">
    <property type="term" value="F:iron ion binding"/>
    <property type="evidence" value="ECO:0007669"/>
    <property type="project" value="InterPro"/>
</dbReference>
<comment type="similarity">
    <text evidence="1 2">Belongs to the cytochrome P450 family.</text>
</comment>
<dbReference type="AlphaFoldDB" id="A0A158GQH7"/>
<dbReference type="InterPro" id="IPR001128">
    <property type="entry name" value="Cyt_P450"/>
</dbReference>
<keyword evidence="2" id="KW-0479">Metal-binding</keyword>